<protein>
    <submittedName>
        <fullName evidence="2">Uncharacterized protein</fullName>
    </submittedName>
</protein>
<sequence>MHSAARLLRAPGAQWAGRFFASGVEAKTSTLQASAGVNTGKLAGAITARLRSGSGCIVDGIGPSATYSALKAIKIAGDYVNEEFNGKVLAIHPVMAKLPERLAPSGRTSATMLQRLRVAAVMPVEDKEPQELVYISALPGALSFTICLRSLLAQEVFCDAAGVAVPKEQWRTAPVPETVAIPVMPMLSAWWAPLINAPFLWAVPLSDELLSAAKVGPAGKAKAKKAAAKKKVAAADLAQQMSLLTSMLPQLAEQLTSVKERQDALNNQVATGSKPDQSRLISNHSFLVTVLVYGWQCKLRWGARLLALDLCLPMPRLFLWWLMLRRVSLRVVWLQRLGSASFPCWPPLGLYCLRLSSCRPRRHRLGYGFILPVASSLRDIWLEWVEDMGGVKKQWPVFTGTTADADAKRGADTNPGIAAGLMSRTLEAKGVLPVACMGAEPTSKAIKAIMITEDYMRKNGTLNAQVLTFTVTKDWFKEGTEDRSRLLLRCSPLPASELPE</sequence>
<keyword evidence="1" id="KW-0694">RNA-binding</keyword>
<dbReference type="OrthoDB" id="10384775at2759"/>
<dbReference type="EMBL" id="LSRX01000011">
    <property type="protein sequence ID" value="OLQ14720.1"/>
    <property type="molecule type" value="Genomic_DNA"/>
</dbReference>
<evidence type="ECO:0000313" key="3">
    <source>
        <dbReference type="Proteomes" id="UP000186817"/>
    </source>
</evidence>
<comment type="caution">
    <text evidence="2">The sequence shown here is derived from an EMBL/GenBank/DDBJ whole genome shotgun (WGS) entry which is preliminary data.</text>
</comment>
<dbReference type="AlphaFoldDB" id="A0A1Q9F4W7"/>
<dbReference type="Pfam" id="PF04232">
    <property type="entry name" value="SpoVS"/>
    <property type="match status" value="2"/>
</dbReference>
<reference evidence="2 3" key="1">
    <citation type="submission" date="2016-02" db="EMBL/GenBank/DDBJ databases">
        <title>Genome analysis of coral dinoflagellate symbionts highlights evolutionary adaptations to a symbiotic lifestyle.</title>
        <authorList>
            <person name="Aranda M."/>
            <person name="Li Y."/>
            <person name="Liew Y.J."/>
            <person name="Baumgarten S."/>
            <person name="Simakov O."/>
            <person name="Wilson M."/>
            <person name="Piel J."/>
            <person name="Ashoor H."/>
            <person name="Bougouffa S."/>
            <person name="Bajic V.B."/>
            <person name="Ryu T."/>
            <person name="Ravasi T."/>
            <person name="Bayer T."/>
            <person name="Micklem G."/>
            <person name="Kim H."/>
            <person name="Bhak J."/>
            <person name="Lajeunesse T.C."/>
            <person name="Voolstra C.R."/>
        </authorList>
    </citation>
    <scope>NUCLEOTIDE SEQUENCE [LARGE SCALE GENOMIC DNA]</scope>
    <source>
        <strain evidence="2 3">CCMP2467</strain>
    </source>
</reference>
<evidence type="ECO:0000313" key="2">
    <source>
        <dbReference type="EMBL" id="OLQ14720.1"/>
    </source>
</evidence>
<dbReference type="GO" id="GO:0003723">
    <property type="term" value="F:RNA binding"/>
    <property type="evidence" value="ECO:0007669"/>
    <property type="project" value="UniProtKB-KW"/>
</dbReference>
<dbReference type="InterPro" id="IPR036882">
    <property type="entry name" value="Alba-like_dom_sf"/>
</dbReference>
<gene>
    <name evidence="2" type="ORF">AK812_SmicGene1041</name>
</gene>
<dbReference type="InterPro" id="IPR007347">
    <property type="entry name" value="SpoVS"/>
</dbReference>
<keyword evidence="3" id="KW-1185">Reference proteome</keyword>
<accession>A0A1Q9F4W7</accession>
<evidence type="ECO:0000256" key="1">
    <source>
        <dbReference type="ARBA" id="ARBA00022884"/>
    </source>
</evidence>
<dbReference type="Proteomes" id="UP000186817">
    <property type="component" value="Unassembled WGS sequence"/>
</dbReference>
<name>A0A1Q9F4W7_SYMMI</name>
<organism evidence="2 3">
    <name type="scientific">Symbiodinium microadriaticum</name>
    <name type="common">Dinoflagellate</name>
    <name type="synonym">Zooxanthella microadriatica</name>
    <dbReference type="NCBI Taxonomy" id="2951"/>
    <lineage>
        <taxon>Eukaryota</taxon>
        <taxon>Sar</taxon>
        <taxon>Alveolata</taxon>
        <taxon>Dinophyceae</taxon>
        <taxon>Suessiales</taxon>
        <taxon>Symbiodiniaceae</taxon>
        <taxon>Symbiodinium</taxon>
    </lineage>
</organism>
<dbReference type="Gene3D" id="3.30.110.20">
    <property type="entry name" value="Alba-like domain"/>
    <property type="match status" value="2"/>
</dbReference>
<proteinExistence type="predicted"/>